<name>A0ABQ8HPE2_9ROSI</name>
<sequence length="316" mass="34959">MENSSSSCDLHLPVRSISLPTRIHPTSVKLESALNHLKTWQISCPVIIGAEMLQNGLVGLAEMYNCMEEFINSSTQTQQALLRHGNGQLVEEALDKSVTLIDTCSSARDLLLTMKENVQALQSTLRRRRGSGDYSSIENEIASYIACRKKMKKDISKSLQALKKLEIKNKTTVVDHHQHDLSFTIKVLGESTAITISIFRSLLIFVSMPAKLSGWSLISKLMKTRLSSSSDDHHHHQKMINQVESVDFAVHSLLGSSRSSSTTSSSSNNDKASEVNMTQKMLLGLSVSIEGLETGLDSMFKCLVHNRVSFLNILAN</sequence>
<comment type="caution">
    <text evidence="1">The sequence shown here is derived from an EMBL/GenBank/DDBJ whole genome shotgun (WGS) entry which is preliminary data.</text>
</comment>
<dbReference type="PANTHER" id="PTHR33070">
    <property type="entry name" value="OS06G0725500 PROTEIN"/>
    <property type="match status" value="1"/>
</dbReference>
<proteinExistence type="predicted"/>
<dbReference type="EMBL" id="JAFEMO010000008">
    <property type="protein sequence ID" value="KAH7566199.1"/>
    <property type="molecule type" value="Genomic_DNA"/>
</dbReference>
<reference evidence="1 2" key="1">
    <citation type="submission" date="2021-02" db="EMBL/GenBank/DDBJ databases">
        <title>Plant Genome Project.</title>
        <authorList>
            <person name="Zhang R.-G."/>
        </authorList>
    </citation>
    <scope>NUCLEOTIDE SEQUENCE [LARGE SCALE GENOMIC DNA]</scope>
    <source>
        <tissue evidence="1">Leaves</tissue>
    </source>
</reference>
<protein>
    <submittedName>
        <fullName evidence="1">Uncharacterized protein</fullName>
    </submittedName>
</protein>
<accession>A0ABQ8HPE2</accession>
<keyword evidence="2" id="KW-1185">Reference proteome</keyword>
<dbReference type="PANTHER" id="PTHR33070:SF75">
    <property type="entry name" value="SELECTION_UPKEEP OF INTRAEPITHELIAL T-CELLS PROTEIN"/>
    <property type="match status" value="1"/>
</dbReference>
<evidence type="ECO:0000313" key="1">
    <source>
        <dbReference type="EMBL" id="KAH7566199.1"/>
    </source>
</evidence>
<organism evidence="1 2">
    <name type="scientific">Xanthoceras sorbifolium</name>
    <dbReference type="NCBI Taxonomy" id="99658"/>
    <lineage>
        <taxon>Eukaryota</taxon>
        <taxon>Viridiplantae</taxon>
        <taxon>Streptophyta</taxon>
        <taxon>Embryophyta</taxon>
        <taxon>Tracheophyta</taxon>
        <taxon>Spermatophyta</taxon>
        <taxon>Magnoliopsida</taxon>
        <taxon>eudicotyledons</taxon>
        <taxon>Gunneridae</taxon>
        <taxon>Pentapetalae</taxon>
        <taxon>rosids</taxon>
        <taxon>malvids</taxon>
        <taxon>Sapindales</taxon>
        <taxon>Sapindaceae</taxon>
        <taxon>Xanthoceroideae</taxon>
        <taxon>Xanthoceras</taxon>
    </lineage>
</organism>
<dbReference type="Proteomes" id="UP000827721">
    <property type="component" value="Unassembled WGS sequence"/>
</dbReference>
<evidence type="ECO:0000313" key="2">
    <source>
        <dbReference type="Proteomes" id="UP000827721"/>
    </source>
</evidence>
<gene>
    <name evidence="1" type="ORF">JRO89_XS08G0114400</name>
</gene>
<dbReference type="InterPro" id="IPR004320">
    <property type="entry name" value="BPS1_pln"/>
</dbReference>
<dbReference type="Pfam" id="PF03087">
    <property type="entry name" value="BPS1"/>
    <property type="match status" value="1"/>
</dbReference>